<feature type="compositionally biased region" description="Low complexity" evidence="1">
    <location>
        <begin position="44"/>
        <end position="59"/>
    </location>
</feature>
<proteinExistence type="predicted"/>
<feature type="non-terminal residue" evidence="2">
    <location>
        <position position="1"/>
    </location>
</feature>
<protein>
    <submittedName>
        <fullName evidence="2">Uncharacterized protein</fullName>
    </submittedName>
</protein>
<reference evidence="2" key="1">
    <citation type="submission" date="2021-02" db="EMBL/GenBank/DDBJ databases">
        <authorList>
            <person name="Nowell W R."/>
        </authorList>
    </citation>
    <scope>NUCLEOTIDE SEQUENCE</scope>
</reference>
<evidence type="ECO:0000256" key="1">
    <source>
        <dbReference type="SAM" id="MobiDB-lite"/>
    </source>
</evidence>
<accession>A0A8S2YXL2</accession>
<feature type="compositionally biased region" description="Polar residues" evidence="1">
    <location>
        <begin position="1"/>
        <end position="33"/>
    </location>
</feature>
<evidence type="ECO:0000313" key="2">
    <source>
        <dbReference type="EMBL" id="CAF4586055.1"/>
    </source>
</evidence>
<evidence type="ECO:0000313" key="3">
    <source>
        <dbReference type="Proteomes" id="UP000676336"/>
    </source>
</evidence>
<sequence>VSQQQNQAPSTSYPNPQYNLNSNSTAAEHSGQSMPYGIGGNAVSTTNQQANNNLNAPLSVSKTEHKLYS</sequence>
<dbReference type="AlphaFoldDB" id="A0A8S2YXL2"/>
<name>A0A8S2YXL2_9BILA</name>
<organism evidence="2 3">
    <name type="scientific">Rotaria magnacalcarata</name>
    <dbReference type="NCBI Taxonomy" id="392030"/>
    <lineage>
        <taxon>Eukaryota</taxon>
        <taxon>Metazoa</taxon>
        <taxon>Spiralia</taxon>
        <taxon>Gnathifera</taxon>
        <taxon>Rotifera</taxon>
        <taxon>Eurotatoria</taxon>
        <taxon>Bdelloidea</taxon>
        <taxon>Philodinida</taxon>
        <taxon>Philodinidae</taxon>
        <taxon>Rotaria</taxon>
    </lineage>
</organism>
<gene>
    <name evidence="2" type="ORF">SMN809_LOCUS38477</name>
</gene>
<dbReference type="EMBL" id="CAJOBI010100643">
    <property type="protein sequence ID" value="CAF4586055.1"/>
    <property type="molecule type" value="Genomic_DNA"/>
</dbReference>
<feature type="region of interest" description="Disordered" evidence="1">
    <location>
        <begin position="1"/>
        <end position="69"/>
    </location>
</feature>
<comment type="caution">
    <text evidence="2">The sequence shown here is derived from an EMBL/GenBank/DDBJ whole genome shotgun (WGS) entry which is preliminary data.</text>
</comment>
<dbReference type="Proteomes" id="UP000676336">
    <property type="component" value="Unassembled WGS sequence"/>
</dbReference>